<proteinExistence type="predicted"/>
<dbReference type="Pfam" id="PF07696">
    <property type="entry name" value="7TMR-DISMED2"/>
    <property type="match status" value="1"/>
</dbReference>
<keyword evidence="2" id="KW-0812">Transmembrane</keyword>
<keyword evidence="1" id="KW-0175">Coiled coil</keyword>
<keyword evidence="2" id="KW-1133">Transmembrane helix</keyword>
<evidence type="ECO:0000256" key="1">
    <source>
        <dbReference type="SAM" id="Coils"/>
    </source>
</evidence>
<accession>A0A4R1M0Q1</accession>
<feature type="domain" description="Transposase zinc-ribbon" evidence="6">
    <location>
        <begin position="498"/>
        <end position="540"/>
    </location>
</feature>
<feature type="transmembrane region" description="Helical" evidence="2">
    <location>
        <begin position="216"/>
        <end position="232"/>
    </location>
</feature>
<protein>
    <submittedName>
        <fullName evidence="7">Transposase-like zinc ribbon protein</fullName>
    </submittedName>
</protein>
<keyword evidence="2" id="KW-0472">Membrane</keyword>
<feature type="transmembrane region" description="Helical" evidence="2">
    <location>
        <begin position="187"/>
        <end position="209"/>
    </location>
</feature>
<dbReference type="EMBL" id="SMGO01000001">
    <property type="protein sequence ID" value="TCK84867.1"/>
    <property type="molecule type" value="Genomic_DNA"/>
</dbReference>
<dbReference type="RefSeq" id="WP_246012680.1">
    <property type="nucleotide sequence ID" value="NZ_SMGO01000001.1"/>
</dbReference>
<dbReference type="InterPro" id="IPR011623">
    <property type="entry name" value="7TMR_DISM_rcpt_extracell_dom1"/>
</dbReference>
<dbReference type="AlphaFoldDB" id="A0A4R1M0Q1"/>
<dbReference type="InterPro" id="IPR024442">
    <property type="entry name" value="Transposase_Zn_ribbon"/>
</dbReference>
<name>A0A4R1M0Q1_9SPHI</name>
<feature type="coiled-coil region" evidence="1">
    <location>
        <begin position="416"/>
        <end position="479"/>
    </location>
</feature>
<gene>
    <name evidence="7" type="ORF">C8N28_0161</name>
</gene>
<dbReference type="Pfam" id="PF07695">
    <property type="entry name" value="7TMR-DISM_7TM"/>
    <property type="match status" value="1"/>
</dbReference>
<sequence length="624" mass="73320">MNYVKSIALYILFLLPLAAKTQEPVKIVDSIDQHIFSYKEIGVLMDPDEEYSFDAIKSDALRSKFQPSESSTPQTLELNTTYWFKIRIQRPNDLQNNFVLEFFDQTIDEITAYIPLKDGSYRVINLGDHKPFSERFFKHKNFEIPLEFQHDASDGIYYFKVKSSQIADIIIVLRSVKFFVSYALSEYFSFGIFYGMILVFSLYNLILFIAVRQKQYLFYVLYLLSVSLYEMSSDGIAYHYLWPNSPQWNQLAFALTLISASSFVLLFTRALFNFKDRAPWLDKLILYTLVIRAAFFLYSLFFDRSLFNYKFIEFVPLSVAFFAGLYIYFSGYRAARFFVIGYGFVFIGFIFKLFIMLGISSLNFGVISYYSLSFCFILEMIFFSLAIGDNLRILKREQEKMQKQVLKQMTENVALKDILNRELKSEVRKRNQELEEANILLQEQSEEISRMNELLQIDNQELKHDKQELITNVKKISRDRALSAEVDFEEFSAAYPNADNCYEFLAELKWKDGYHCRKCANEHYFNGNTPFSRRCTKCGYDESVTSYTIFHNMRIPINKAFYMIFLVYSTKGKISSHKLSEIVAIRQSTCWSFSNRIKKVMVERKVLKSTDKHGWSQLVLENDI</sequence>
<feature type="domain" description="7TM-DISM receptor extracellular" evidence="4">
    <location>
        <begin position="186"/>
        <end position="389"/>
    </location>
</feature>
<dbReference type="Gene3D" id="2.60.40.2380">
    <property type="match status" value="1"/>
</dbReference>
<evidence type="ECO:0000259" key="4">
    <source>
        <dbReference type="Pfam" id="PF07695"/>
    </source>
</evidence>
<evidence type="ECO:0000259" key="6">
    <source>
        <dbReference type="Pfam" id="PF12760"/>
    </source>
</evidence>
<feature type="transmembrane region" description="Helical" evidence="2">
    <location>
        <begin position="307"/>
        <end position="329"/>
    </location>
</feature>
<feature type="domain" description="7TM-DISM receptor extracellular" evidence="5">
    <location>
        <begin position="40"/>
        <end position="173"/>
    </location>
</feature>
<feature type="chain" id="PRO_5020981943" evidence="3">
    <location>
        <begin position="22"/>
        <end position="624"/>
    </location>
</feature>
<feature type="transmembrane region" description="Helical" evidence="2">
    <location>
        <begin position="284"/>
        <end position="301"/>
    </location>
</feature>
<feature type="signal peptide" evidence="3">
    <location>
        <begin position="1"/>
        <end position="21"/>
    </location>
</feature>
<comment type="caution">
    <text evidence="7">The sequence shown here is derived from an EMBL/GenBank/DDBJ whole genome shotgun (WGS) entry which is preliminary data.</text>
</comment>
<evidence type="ECO:0000259" key="5">
    <source>
        <dbReference type="Pfam" id="PF07696"/>
    </source>
</evidence>
<evidence type="ECO:0000256" key="3">
    <source>
        <dbReference type="SAM" id="SignalP"/>
    </source>
</evidence>
<feature type="transmembrane region" description="Helical" evidence="2">
    <location>
        <begin position="252"/>
        <end position="272"/>
    </location>
</feature>
<evidence type="ECO:0000313" key="8">
    <source>
        <dbReference type="Proteomes" id="UP000294616"/>
    </source>
</evidence>
<keyword evidence="3" id="KW-0732">Signal</keyword>
<reference evidence="7 8" key="1">
    <citation type="submission" date="2019-03" db="EMBL/GenBank/DDBJ databases">
        <title>Genomic Encyclopedia of Archaeal and Bacterial Type Strains, Phase II (KMG-II): from individual species to whole genera.</title>
        <authorList>
            <person name="Goeker M."/>
        </authorList>
    </citation>
    <scope>NUCLEOTIDE SEQUENCE [LARGE SCALE GENOMIC DNA]</scope>
    <source>
        <strain evidence="7 8">DSM 22554</strain>
    </source>
</reference>
<keyword evidence="8" id="KW-1185">Reference proteome</keyword>
<feature type="transmembrane region" description="Helical" evidence="2">
    <location>
        <begin position="367"/>
        <end position="387"/>
    </location>
</feature>
<dbReference type="Proteomes" id="UP000294616">
    <property type="component" value="Unassembled WGS sequence"/>
</dbReference>
<organism evidence="7 8">
    <name type="scientific">Albibacterium bauzanense</name>
    <dbReference type="NCBI Taxonomy" id="653929"/>
    <lineage>
        <taxon>Bacteria</taxon>
        <taxon>Pseudomonadati</taxon>
        <taxon>Bacteroidota</taxon>
        <taxon>Sphingobacteriia</taxon>
        <taxon>Sphingobacteriales</taxon>
        <taxon>Sphingobacteriaceae</taxon>
        <taxon>Albibacterium</taxon>
    </lineage>
</organism>
<evidence type="ECO:0000256" key="2">
    <source>
        <dbReference type="SAM" id="Phobius"/>
    </source>
</evidence>
<dbReference type="InterPro" id="IPR011622">
    <property type="entry name" value="7TMR_DISM_rcpt_extracell_dom2"/>
</dbReference>
<dbReference type="Pfam" id="PF12760">
    <property type="entry name" value="Zn_ribbon_IS1595"/>
    <property type="match status" value="1"/>
</dbReference>
<feature type="transmembrane region" description="Helical" evidence="2">
    <location>
        <begin position="336"/>
        <end position="355"/>
    </location>
</feature>
<evidence type="ECO:0000313" key="7">
    <source>
        <dbReference type="EMBL" id="TCK84867.1"/>
    </source>
</evidence>